<dbReference type="EMBL" id="BAAAJX010000016">
    <property type="protein sequence ID" value="GAA1494500.1"/>
    <property type="molecule type" value="Genomic_DNA"/>
</dbReference>
<dbReference type="InterPro" id="IPR041413">
    <property type="entry name" value="MLTR_LBD"/>
</dbReference>
<dbReference type="Pfam" id="PF13560">
    <property type="entry name" value="HTH_31"/>
    <property type="match status" value="1"/>
</dbReference>
<dbReference type="SMART" id="SM00530">
    <property type="entry name" value="HTH_XRE"/>
    <property type="match status" value="1"/>
</dbReference>
<dbReference type="Pfam" id="PF17765">
    <property type="entry name" value="MLTR_LBD"/>
    <property type="match status" value="1"/>
</dbReference>
<feature type="domain" description="HTH cro/C1-type" evidence="1">
    <location>
        <begin position="34"/>
        <end position="81"/>
    </location>
</feature>
<dbReference type="InterPro" id="IPR010982">
    <property type="entry name" value="Lambda_DNA-bd_dom_sf"/>
</dbReference>
<gene>
    <name evidence="2" type="ORF">GCM10009627_28460</name>
</gene>
<dbReference type="InterPro" id="IPR001387">
    <property type="entry name" value="Cro/C1-type_HTH"/>
</dbReference>
<dbReference type="Proteomes" id="UP001501742">
    <property type="component" value="Unassembled WGS sequence"/>
</dbReference>
<name>A0ABN1ZFK2_9MICO</name>
<dbReference type="SUPFAM" id="SSF47413">
    <property type="entry name" value="lambda repressor-like DNA-binding domains"/>
    <property type="match status" value="1"/>
</dbReference>
<proteinExistence type="predicted"/>
<keyword evidence="3" id="KW-1185">Reference proteome</keyword>
<organism evidence="2 3">
    <name type="scientific">Curtobacterium herbarum</name>
    <dbReference type="NCBI Taxonomy" id="150122"/>
    <lineage>
        <taxon>Bacteria</taxon>
        <taxon>Bacillati</taxon>
        <taxon>Actinomycetota</taxon>
        <taxon>Actinomycetes</taxon>
        <taxon>Micrococcales</taxon>
        <taxon>Microbacteriaceae</taxon>
        <taxon>Curtobacterium</taxon>
    </lineage>
</organism>
<dbReference type="Gene3D" id="3.30.450.180">
    <property type="match status" value="1"/>
</dbReference>
<dbReference type="RefSeq" id="WP_204607099.1">
    <property type="nucleotide sequence ID" value="NZ_BAAAJX010000016.1"/>
</dbReference>
<dbReference type="Gene3D" id="1.10.260.40">
    <property type="entry name" value="lambda repressor-like DNA-binding domains"/>
    <property type="match status" value="1"/>
</dbReference>
<dbReference type="PANTHER" id="PTHR35010:SF2">
    <property type="entry name" value="BLL4672 PROTEIN"/>
    <property type="match status" value="1"/>
</dbReference>
<dbReference type="PANTHER" id="PTHR35010">
    <property type="entry name" value="BLL4672 PROTEIN-RELATED"/>
    <property type="match status" value="1"/>
</dbReference>
<evidence type="ECO:0000313" key="3">
    <source>
        <dbReference type="Proteomes" id="UP001501742"/>
    </source>
</evidence>
<evidence type="ECO:0000259" key="1">
    <source>
        <dbReference type="PROSITE" id="PS50943"/>
    </source>
</evidence>
<accession>A0ABN1ZFK2</accession>
<dbReference type="PROSITE" id="PS50943">
    <property type="entry name" value="HTH_CROC1"/>
    <property type="match status" value="1"/>
</dbReference>
<evidence type="ECO:0000313" key="2">
    <source>
        <dbReference type="EMBL" id="GAA1494500.1"/>
    </source>
</evidence>
<sequence length="285" mass="31374">MDRAALADFLRRRRELLRPEDVGIGAGVRRRTPGLRREEVAALAGMSVDYYTRLEQQRGPQPSEQMVAAIARALRCSLDERDHLFHLAGQNAPVRMHRADHVDPAILRVLDRLADTPAIVVNHLGETLVENPMAAALLGTSVGLSGNERYQAWRWFVSGTERAKYAAEEHGHLGRVVVASLRAAVGLAGPGDRRATELVAELERRSPEFAELWALHEVASRWSDNKTIVQPELGRITVDCQVLHTDDQAQALLLFTAPPGSEDAQKLELLGVLGQQTFDAAAAPR</sequence>
<protein>
    <submittedName>
        <fullName evidence="2">Helix-turn-helix transcriptional regulator</fullName>
    </submittedName>
</protein>
<comment type="caution">
    <text evidence="2">The sequence shown here is derived from an EMBL/GenBank/DDBJ whole genome shotgun (WGS) entry which is preliminary data.</text>
</comment>
<reference evidence="2 3" key="1">
    <citation type="journal article" date="2019" name="Int. J. Syst. Evol. Microbiol.">
        <title>The Global Catalogue of Microorganisms (GCM) 10K type strain sequencing project: providing services to taxonomists for standard genome sequencing and annotation.</title>
        <authorList>
            <consortium name="The Broad Institute Genomics Platform"/>
            <consortium name="The Broad Institute Genome Sequencing Center for Infectious Disease"/>
            <person name="Wu L."/>
            <person name="Ma J."/>
        </authorList>
    </citation>
    <scope>NUCLEOTIDE SEQUENCE [LARGE SCALE GENOMIC DNA]</scope>
    <source>
        <strain evidence="2 3">JCM 12140</strain>
    </source>
</reference>
<dbReference type="CDD" id="cd00093">
    <property type="entry name" value="HTH_XRE"/>
    <property type="match status" value="1"/>
</dbReference>